<name>A0A9N7VMD5_PLEPL</name>
<feature type="region of interest" description="Disordered" evidence="1">
    <location>
        <begin position="127"/>
        <end position="153"/>
    </location>
</feature>
<organism evidence="2 3">
    <name type="scientific">Pleuronectes platessa</name>
    <name type="common">European plaice</name>
    <dbReference type="NCBI Taxonomy" id="8262"/>
    <lineage>
        <taxon>Eukaryota</taxon>
        <taxon>Metazoa</taxon>
        <taxon>Chordata</taxon>
        <taxon>Craniata</taxon>
        <taxon>Vertebrata</taxon>
        <taxon>Euteleostomi</taxon>
        <taxon>Actinopterygii</taxon>
        <taxon>Neopterygii</taxon>
        <taxon>Teleostei</taxon>
        <taxon>Neoteleostei</taxon>
        <taxon>Acanthomorphata</taxon>
        <taxon>Carangaria</taxon>
        <taxon>Pleuronectiformes</taxon>
        <taxon>Pleuronectoidei</taxon>
        <taxon>Pleuronectidae</taxon>
        <taxon>Pleuronectes</taxon>
    </lineage>
</organism>
<evidence type="ECO:0000313" key="3">
    <source>
        <dbReference type="Proteomes" id="UP001153269"/>
    </source>
</evidence>
<accession>A0A9N7VMD5</accession>
<evidence type="ECO:0000313" key="2">
    <source>
        <dbReference type="EMBL" id="CAB1451917.1"/>
    </source>
</evidence>
<feature type="region of interest" description="Disordered" evidence="1">
    <location>
        <begin position="75"/>
        <end position="111"/>
    </location>
</feature>
<evidence type="ECO:0000256" key="1">
    <source>
        <dbReference type="SAM" id="MobiDB-lite"/>
    </source>
</evidence>
<keyword evidence="3" id="KW-1185">Reference proteome</keyword>
<comment type="caution">
    <text evidence="2">The sequence shown here is derived from an EMBL/GenBank/DDBJ whole genome shotgun (WGS) entry which is preliminary data.</text>
</comment>
<dbReference type="EMBL" id="CADEAL010004107">
    <property type="protein sequence ID" value="CAB1451917.1"/>
    <property type="molecule type" value="Genomic_DNA"/>
</dbReference>
<protein>
    <submittedName>
        <fullName evidence="2">Uncharacterized protein</fullName>
    </submittedName>
</protein>
<reference evidence="2" key="1">
    <citation type="submission" date="2020-03" db="EMBL/GenBank/DDBJ databases">
        <authorList>
            <person name="Weist P."/>
        </authorList>
    </citation>
    <scope>NUCLEOTIDE SEQUENCE</scope>
</reference>
<dbReference type="AlphaFoldDB" id="A0A9N7VMD5"/>
<dbReference type="Proteomes" id="UP001153269">
    <property type="component" value="Unassembled WGS sequence"/>
</dbReference>
<gene>
    <name evidence="2" type="ORF">PLEPLA_LOCUS39654</name>
</gene>
<proteinExistence type="predicted"/>
<sequence length="153" mass="16316">MVGDCAQTSGNGSSTLAVKRKWETEAIRQKEVLGCGDVLSVVLKTVISRFVANTLELDGPVSAQQVPITHYKKAAARKSARSGVIKSPSDGGLTQAPRQAGLTQSHMQGHATERQDTSAVTVHRHKLHHHNISGARSTEPRAAGSHRAALGRR</sequence>